<feature type="transmembrane region" description="Helical" evidence="15">
    <location>
        <begin position="171"/>
        <end position="192"/>
    </location>
</feature>
<evidence type="ECO:0000256" key="1">
    <source>
        <dbReference type="ARBA" id="ARBA00000085"/>
    </source>
</evidence>
<evidence type="ECO:0000256" key="5">
    <source>
        <dbReference type="ARBA" id="ARBA00022519"/>
    </source>
</evidence>
<evidence type="ECO:0000256" key="14">
    <source>
        <dbReference type="ARBA" id="ARBA00023136"/>
    </source>
</evidence>
<evidence type="ECO:0000256" key="2">
    <source>
        <dbReference type="ARBA" id="ARBA00004429"/>
    </source>
</evidence>
<evidence type="ECO:0000256" key="6">
    <source>
        <dbReference type="ARBA" id="ARBA00022553"/>
    </source>
</evidence>
<evidence type="ECO:0000256" key="4">
    <source>
        <dbReference type="ARBA" id="ARBA00022475"/>
    </source>
</evidence>
<dbReference type="PROSITE" id="PS50885">
    <property type="entry name" value="HAMP"/>
    <property type="match status" value="1"/>
</dbReference>
<dbReference type="PANTHER" id="PTHR44936">
    <property type="entry name" value="SENSOR PROTEIN CREC"/>
    <property type="match status" value="1"/>
</dbReference>
<dbReference type="InterPro" id="IPR003594">
    <property type="entry name" value="HATPase_dom"/>
</dbReference>
<dbReference type="InterPro" id="IPR036097">
    <property type="entry name" value="HisK_dim/P_sf"/>
</dbReference>
<dbReference type="InterPro" id="IPR003661">
    <property type="entry name" value="HisK_dim/P_dom"/>
</dbReference>
<dbReference type="InterPro" id="IPR003660">
    <property type="entry name" value="HAMP_dom"/>
</dbReference>
<evidence type="ECO:0000259" key="17">
    <source>
        <dbReference type="PROSITE" id="PS50885"/>
    </source>
</evidence>
<evidence type="ECO:0000256" key="11">
    <source>
        <dbReference type="ARBA" id="ARBA00022840"/>
    </source>
</evidence>
<comment type="subcellular location">
    <subcellularLocation>
        <location evidence="2">Cell inner membrane</location>
        <topology evidence="2">Multi-pass membrane protein</topology>
    </subcellularLocation>
</comment>
<keyword evidence="6" id="KW-0597">Phosphoprotein</keyword>
<dbReference type="PRINTS" id="PR00344">
    <property type="entry name" value="BCTRLSENSOR"/>
</dbReference>
<keyword evidence="19" id="KW-1185">Reference proteome</keyword>
<keyword evidence="9" id="KW-0547">Nucleotide-binding</keyword>
<dbReference type="OrthoDB" id="9804645at2"/>
<dbReference type="Pfam" id="PF02518">
    <property type="entry name" value="HATPase_c"/>
    <property type="match status" value="1"/>
</dbReference>
<keyword evidence="7 18" id="KW-0808">Transferase</keyword>
<dbReference type="AlphaFoldDB" id="A0A2C9D038"/>
<dbReference type="InterPro" id="IPR050980">
    <property type="entry name" value="2C_sensor_his_kinase"/>
</dbReference>
<dbReference type="PANTHER" id="PTHR44936:SF5">
    <property type="entry name" value="SENSOR HISTIDINE KINASE ENVZ"/>
    <property type="match status" value="1"/>
</dbReference>
<dbReference type="GO" id="GO:0005524">
    <property type="term" value="F:ATP binding"/>
    <property type="evidence" value="ECO:0007669"/>
    <property type="project" value="UniProtKB-KW"/>
</dbReference>
<dbReference type="RefSeq" id="WP_099553295.1">
    <property type="nucleotide sequence ID" value="NZ_LT960614.1"/>
</dbReference>
<dbReference type="GO" id="GO:0000155">
    <property type="term" value="F:phosphorelay sensor kinase activity"/>
    <property type="evidence" value="ECO:0007669"/>
    <property type="project" value="InterPro"/>
</dbReference>
<gene>
    <name evidence="18" type="primary">envZ_1</name>
    <name evidence="18" type="ORF">HDIA_0052</name>
</gene>
<dbReference type="CDD" id="cd00082">
    <property type="entry name" value="HisKA"/>
    <property type="match status" value="1"/>
</dbReference>
<evidence type="ECO:0000256" key="10">
    <source>
        <dbReference type="ARBA" id="ARBA00022777"/>
    </source>
</evidence>
<keyword evidence="5" id="KW-0997">Cell inner membrane</keyword>
<dbReference type="InterPro" id="IPR004358">
    <property type="entry name" value="Sig_transdc_His_kin-like_C"/>
</dbReference>
<feature type="domain" description="HAMP" evidence="17">
    <location>
        <begin position="194"/>
        <end position="246"/>
    </location>
</feature>
<dbReference type="SUPFAM" id="SSF47384">
    <property type="entry name" value="Homodimeric domain of signal transducing histidine kinase"/>
    <property type="match status" value="1"/>
</dbReference>
<feature type="domain" description="Histidine kinase" evidence="16">
    <location>
        <begin position="254"/>
        <end position="457"/>
    </location>
</feature>
<dbReference type="EC" id="2.7.13.3" evidence="3"/>
<dbReference type="KEGG" id="hdi:HDIA_0052"/>
<evidence type="ECO:0000256" key="7">
    <source>
        <dbReference type="ARBA" id="ARBA00022679"/>
    </source>
</evidence>
<keyword evidence="13" id="KW-0902">Two-component regulatory system</keyword>
<dbReference type="SUPFAM" id="SSF55874">
    <property type="entry name" value="ATPase domain of HSP90 chaperone/DNA topoisomerase II/histidine kinase"/>
    <property type="match status" value="1"/>
</dbReference>
<evidence type="ECO:0000256" key="3">
    <source>
        <dbReference type="ARBA" id="ARBA00012438"/>
    </source>
</evidence>
<dbReference type="PROSITE" id="PS50109">
    <property type="entry name" value="HIS_KIN"/>
    <property type="match status" value="1"/>
</dbReference>
<feature type="transmembrane region" description="Helical" evidence="15">
    <location>
        <begin position="20"/>
        <end position="40"/>
    </location>
</feature>
<evidence type="ECO:0000259" key="16">
    <source>
        <dbReference type="PROSITE" id="PS50109"/>
    </source>
</evidence>
<dbReference type="Pfam" id="PF00512">
    <property type="entry name" value="HisKA"/>
    <property type="match status" value="1"/>
</dbReference>
<sequence length="469" mass="51601">MNRLLARIPALQRIAVQIALLVTLSIVVTNILVILSVIFFNHFRGPPPVRGSEEDILAFVTRIVTTSAMVAETPVDQQDEMIALVLRAVPHVRPLAEKPDVEPHGLDDKSHEVMLIPSVLRDRLPANIDFRLLPPTRTGSRYPDVAVGFADGQYLLFSHSGVDVPEPPPPVIVLVFGAVAIVLTTGLLLLLMKRTVIAPLERLSARVATVEGSLDGPDFVGEGTREVRQLAHELNGLRDRQKVMIRARTEMLAAVGHDLRTPLTRLRLRSETIANDVTRSEMIEEIDRLARLTEKALAFLRGNSVAEPFERVDVASLLSSLADTYAEMGLELDCDLPARLVASVQPEALTRCVGNLVENGFKFGTNVGLSLRPDEENQRIIIEIHDDGPGIEENLREQLMKPFVRADDKDGRGDRRGGFGLGLAIALQVTTDHKGALELRNVEPHGLLCCLRLPIEQRPIDPAPEADRA</sequence>
<evidence type="ECO:0000313" key="19">
    <source>
        <dbReference type="Proteomes" id="UP000223606"/>
    </source>
</evidence>
<keyword evidence="14 15" id="KW-0472">Membrane</keyword>
<keyword evidence="8 15" id="KW-0812">Transmembrane</keyword>
<proteinExistence type="predicted"/>
<dbReference type="InterPro" id="IPR036890">
    <property type="entry name" value="HATPase_C_sf"/>
</dbReference>
<evidence type="ECO:0000256" key="15">
    <source>
        <dbReference type="SAM" id="Phobius"/>
    </source>
</evidence>
<protein>
    <recommendedName>
        <fullName evidence="3">histidine kinase</fullName>
        <ecNumber evidence="3">2.7.13.3</ecNumber>
    </recommendedName>
</protein>
<dbReference type="InterPro" id="IPR005467">
    <property type="entry name" value="His_kinase_dom"/>
</dbReference>
<keyword evidence="11" id="KW-0067">ATP-binding</keyword>
<dbReference type="GO" id="GO:0005886">
    <property type="term" value="C:plasma membrane"/>
    <property type="evidence" value="ECO:0007669"/>
    <property type="project" value="UniProtKB-SubCell"/>
</dbReference>
<accession>A0A2C9D038</accession>
<keyword evidence="12 15" id="KW-1133">Transmembrane helix</keyword>
<evidence type="ECO:0000313" key="18">
    <source>
        <dbReference type="EMBL" id="SON53593.1"/>
    </source>
</evidence>
<keyword evidence="4" id="KW-1003">Cell membrane</keyword>
<dbReference type="Gene3D" id="3.30.565.10">
    <property type="entry name" value="Histidine kinase-like ATPase, C-terminal domain"/>
    <property type="match status" value="1"/>
</dbReference>
<evidence type="ECO:0000256" key="8">
    <source>
        <dbReference type="ARBA" id="ARBA00022692"/>
    </source>
</evidence>
<dbReference type="Proteomes" id="UP000223606">
    <property type="component" value="Chromosome 1"/>
</dbReference>
<comment type="catalytic activity">
    <reaction evidence="1">
        <text>ATP + protein L-histidine = ADP + protein N-phospho-L-histidine.</text>
        <dbReference type="EC" id="2.7.13.3"/>
    </reaction>
</comment>
<dbReference type="SMART" id="SM00387">
    <property type="entry name" value="HATPase_c"/>
    <property type="match status" value="1"/>
</dbReference>
<name>A0A2C9D038_9HYPH</name>
<dbReference type="Gene3D" id="1.10.287.130">
    <property type="match status" value="1"/>
</dbReference>
<keyword evidence="10" id="KW-0418">Kinase</keyword>
<evidence type="ECO:0000256" key="12">
    <source>
        <dbReference type="ARBA" id="ARBA00022989"/>
    </source>
</evidence>
<organism evidence="18 19">
    <name type="scientific">Hartmannibacter diazotrophicus</name>
    <dbReference type="NCBI Taxonomy" id="1482074"/>
    <lineage>
        <taxon>Bacteria</taxon>
        <taxon>Pseudomonadati</taxon>
        <taxon>Pseudomonadota</taxon>
        <taxon>Alphaproteobacteria</taxon>
        <taxon>Hyphomicrobiales</taxon>
        <taxon>Pleomorphomonadaceae</taxon>
        <taxon>Hartmannibacter</taxon>
    </lineage>
</organism>
<evidence type="ECO:0000256" key="9">
    <source>
        <dbReference type="ARBA" id="ARBA00022741"/>
    </source>
</evidence>
<evidence type="ECO:0000256" key="13">
    <source>
        <dbReference type="ARBA" id="ARBA00023012"/>
    </source>
</evidence>
<reference evidence="19" key="1">
    <citation type="submission" date="2017-09" db="EMBL/GenBank/DDBJ databases">
        <title>Genome sequence of Nannocystis excedens DSM 71.</title>
        <authorList>
            <person name="Blom J."/>
        </authorList>
    </citation>
    <scope>NUCLEOTIDE SEQUENCE [LARGE SCALE GENOMIC DNA]</scope>
    <source>
        <strain evidence="19">type strain: E19</strain>
    </source>
</reference>
<dbReference type="SMART" id="SM00388">
    <property type="entry name" value="HisKA"/>
    <property type="match status" value="1"/>
</dbReference>
<dbReference type="EMBL" id="LT960614">
    <property type="protein sequence ID" value="SON53593.1"/>
    <property type="molecule type" value="Genomic_DNA"/>
</dbReference>